<comment type="caution">
    <text evidence="6">The sequence shown here is derived from an EMBL/GenBank/DDBJ whole genome shotgun (WGS) entry which is preliminary data.</text>
</comment>
<keyword evidence="7" id="KW-1185">Reference proteome</keyword>
<feature type="signal peptide" evidence="4">
    <location>
        <begin position="1"/>
        <end position="30"/>
    </location>
</feature>
<evidence type="ECO:0000256" key="4">
    <source>
        <dbReference type="SAM" id="SignalP"/>
    </source>
</evidence>
<evidence type="ECO:0000256" key="2">
    <source>
        <dbReference type="ARBA" id="ARBA00022525"/>
    </source>
</evidence>
<dbReference type="InterPro" id="IPR036312">
    <property type="entry name" value="Bifun_inhib/LTP/seed_sf"/>
</dbReference>
<dbReference type="PANTHER" id="PTHR35501">
    <property type="entry name" value="PROTEIN YY1"/>
    <property type="match status" value="1"/>
</dbReference>
<accession>A0AAP0K818</accession>
<dbReference type="GO" id="GO:0005576">
    <property type="term" value="C:extracellular region"/>
    <property type="evidence" value="ECO:0007669"/>
    <property type="project" value="UniProtKB-SubCell"/>
</dbReference>
<organism evidence="6 7">
    <name type="scientific">Stephania cephalantha</name>
    <dbReference type="NCBI Taxonomy" id="152367"/>
    <lineage>
        <taxon>Eukaryota</taxon>
        <taxon>Viridiplantae</taxon>
        <taxon>Streptophyta</taxon>
        <taxon>Embryophyta</taxon>
        <taxon>Tracheophyta</taxon>
        <taxon>Spermatophyta</taxon>
        <taxon>Magnoliopsida</taxon>
        <taxon>Ranunculales</taxon>
        <taxon>Menispermaceae</taxon>
        <taxon>Menispermoideae</taxon>
        <taxon>Cissampelideae</taxon>
        <taxon>Stephania</taxon>
    </lineage>
</organism>
<comment type="subcellular location">
    <subcellularLocation>
        <location evidence="1">Secreted</location>
    </subcellularLocation>
</comment>
<dbReference type="SMART" id="SM00499">
    <property type="entry name" value="AAI"/>
    <property type="match status" value="1"/>
</dbReference>
<evidence type="ECO:0000256" key="3">
    <source>
        <dbReference type="ARBA" id="ARBA00038300"/>
    </source>
</evidence>
<sequence length="97" mass="10025">MGAVKKCSVAMLVVVVVVCGVALQAQVGESQQNNNCSTELNSLTTCAPFVVPGQPMTTPSSDCCTALQTVDHDCLCNTLRIAARIPTACSLPPLNCA</sequence>
<reference evidence="6 7" key="1">
    <citation type="submission" date="2024-01" db="EMBL/GenBank/DDBJ databases">
        <title>Genome assemblies of Stephania.</title>
        <authorList>
            <person name="Yang L."/>
        </authorList>
    </citation>
    <scope>NUCLEOTIDE SEQUENCE [LARGE SCALE GENOMIC DNA]</scope>
    <source>
        <strain evidence="6">JXDWG</strain>
        <tissue evidence="6">Leaf</tissue>
    </source>
</reference>
<dbReference type="Pfam" id="PF14368">
    <property type="entry name" value="LTP_2"/>
    <property type="match status" value="1"/>
</dbReference>
<dbReference type="AlphaFoldDB" id="A0AAP0K818"/>
<dbReference type="EMBL" id="JBBNAG010000003">
    <property type="protein sequence ID" value="KAK9147748.1"/>
    <property type="molecule type" value="Genomic_DNA"/>
</dbReference>
<dbReference type="PANTHER" id="PTHR35501:SF3">
    <property type="entry name" value="PROTEIN YY1"/>
    <property type="match status" value="1"/>
</dbReference>
<dbReference type="SUPFAM" id="SSF47699">
    <property type="entry name" value="Bifunctional inhibitor/lipid-transfer protein/seed storage 2S albumin"/>
    <property type="match status" value="1"/>
</dbReference>
<gene>
    <name evidence="6" type="ORF">Scep_006505</name>
</gene>
<proteinExistence type="inferred from homology"/>
<dbReference type="InterPro" id="IPR016140">
    <property type="entry name" value="Bifunc_inhib/LTP/seed_store"/>
</dbReference>
<name>A0AAP0K818_9MAGN</name>
<feature type="chain" id="PRO_5042934133" description="Bifunctional inhibitor/plant lipid transfer protein/seed storage helical domain-containing protein" evidence="4">
    <location>
        <begin position="31"/>
        <end position="97"/>
    </location>
</feature>
<comment type="similarity">
    <text evidence="3">Belongs to the A9/FIL1 family.</text>
</comment>
<evidence type="ECO:0000259" key="5">
    <source>
        <dbReference type="SMART" id="SM00499"/>
    </source>
</evidence>
<protein>
    <recommendedName>
        <fullName evidence="5">Bifunctional inhibitor/plant lipid transfer protein/seed storage helical domain-containing protein</fullName>
    </recommendedName>
</protein>
<keyword evidence="4" id="KW-0732">Signal</keyword>
<keyword evidence="2" id="KW-0964">Secreted</keyword>
<evidence type="ECO:0000313" key="6">
    <source>
        <dbReference type="EMBL" id="KAK9147748.1"/>
    </source>
</evidence>
<dbReference type="Gene3D" id="1.10.110.10">
    <property type="entry name" value="Plant lipid-transfer and hydrophobic proteins"/>
    <property type="match status" value="1"/>
</dbReference>
<dbReference type="Proteomes" id="UP001419268">
    <property type="component" value="Unassembled WGS sequence"/>
</dbReference>
<evidence type="ECO:0000313" key="7">
    <source>
        <dbReference type="Proteomes" id="UP001419268"/>
    </source>
</evidence>
<feature type="domain" description="Bifunctional inhibitor/plant lipid transfer protein/seed storage helical" evidence="5">
    <location>
        <begin position="36"/>
        <end position="96"/>
    </location>
</feature>
<evidence type="ECO:0000256" key="1">
    <source>
        <dbReference type="ARBA" id="ARBA00004613"/>
    </source>
</evidence>